<dbReference type="AlphaFoldDB" id="M7NCE7"/>
<dbReference type="RefSeq" id="WP_008299452.1">
    <property type="nucleotide sequence ID" value="NZ_AOFT01000008.1"/>
</dbReference>
<organism evidence="5 6">
    <name type="scientific">Bhargavaea cecembensis DSE10</name>
    <dbReference type="NCBI Taxonomy" id="1235279"/>
    <lineage>
        <taxon>Bacteria</taxon>
        <taxon>Bacillati</taxon>
        <taxon>Bacillota</taxon>
        <taxon>Bacilli</taxon>
        <taxon>Bacillales</taxon>
        <taxon>Caryophanaceae</taxon>
        <taxon>Bhargavaea</taxon>
    </lineage>
</organism>
<evidence type="ECO:0000259" key="4">
    <source>
        <dbReference type="PROSITE" id="PS51118"/>
    </source>
</evidence>
<reference evidence="5 6" key="1">
    <citation type="journal article" date="2013" name="Genome Announc.">
        <title>Draft Genome Sequence of Bhargavaea cecembensis Strain DSE10T, Isolated from a Deep-Sea Sediment Sample Collected at a Depth of 5,904 m from the Chagos-Laccadive Ridge System in the Indian Ocean.</title>
        <authorList>
            <person name="Shivaji S."/>
            <person name="Ara S."/>
            <person name="Begum Z."/>
            <person name="Ruth M."/>
            <person name="Singh A."/>
            <person name="Kumar Pinnaka A."/>
        </authorList>
    </citation>
    <scope>NUCLEOTIDE SEQUENCE [LARGE SCALE GENOMIC DNA]</scope>
    <source>
        <strain evidence="5 6">DSE10</strain>
    </source>
</reference>
<evidence type="ECO:0000256" key="1">
    <source>
        <dbReference type="ARBA" id="ARBA00023015"/>
    </source>
</evidence>
<dbReference type="Pfam" id="PF01638">
    <property type="entry name" value="HxlR"/>
    <property type="match status" value="1"/>
</dbReference>
<dbReference type="GO" id="GO:0003677">
    <property type="term" value="F:DNA binding"/>
    <property type="evidence" value="ECO:0007669"/>
    <property type="project" value="UniProtKB-KW"/>
</dbReference>
<dbReference type="PANTHER" id="PTHR33204">
    <property type="entry name" value="TRANSCRIPTIONAL REGULATOR, MARR FAMILY"/>
    <property type="match status" value="1"/>
</dbReference>
<sequence length="117" mass="13510">MVQPELCPRFEQAVGMLSRRWNALIIFSLLGESQRFCTMTESIGISNRLLSERLKELEKDGIVTRNVYPETPVRIEYSLTEKGRALAPVMLEIQKWSEEWLPVQDTAAEDEQESPVR</sequence>
<dbReference type="PATRIC" id="fig|1235279.3.peg.1890"/>
<dbReference type="PANTHER" id="PTHR33204:SF1">
    <property type="entry name" value="TRANSCRIPTIONAL REGULATOR, MARR FAMILY"/>
    <property type="match status" value="1"/>
</dbReference>
<dbReference type="Proteomes" id="UP000011919">
    <property type="component" value="Unassembled WGS sequence"/>
</dbReference>
<keyword evidence="6" id="KW-1185">Reference proteome</keyword>
<evidence type="ECO:0000256" key="2">
    <source>
        <dbReference type="ARBA" id="ARBA00023125"/>
    </source>
</evidence>
<comment type="caution">
    <text evidence="5">The sequence shown here is derived from an EMBL/GenBank/DDBJ whole genome shotgun (WGS) entry which is preliminary data.</text>
</comment>
<name>M7NCE7_9BACL</name>
<keyword evidence="1" id="KW-0805">Transcription regulation</keyword>
<gene>
    <name evidence="5" type="primary">yybR_2</name>
    <name evidence="5" type="ORF">C772_01888</name>
</gene>
<dbReference type="Gene3D" id="1.10.10.10">
    <property type="entry name" value="Winged helix-like DNA-binding domain superfamily/Winged helix DNA-binding domain"/>
    <property type="match status" value="1"/>
</dbReference>
<dbReference type="EMBL" id="AOFT01000008">
    <property type="protein sequence ID" value="EMR06243.1"/>
    <property type="molecule type" value="Genomic_DNA"/>
</dbReference>
<keyword evidence="2" id="KW-0238">DNA-binding</keyword>
<evidence type="ECO:0000256" key="3">
    <source>
        <dbReference type="ARBA" id="ARBA00023163"/>
    </source>
</evidence>
<dbReference type="InterPro" id="IPR036388">
    <property type="entry name" value="WH-like_DNA-bd_sf"/>
</dbReference>
<dbReference type="InterPro" id="IPR002577">
    <property type="entry name" value="HTH_HxlR"/>
</dbReference>
<dbReference type="SUPFAM" id="SSF46785">
    <property type="entry name" value="Winged helix' DNA-binding domain"/>
    <property type="match status" value="1"/>
</dbReference>
<dbReference type="STRING" id="1235279.C772_01888"/>
<proteinExistence type="predicted"/>
<dbReference type="PROSITE" id="PS51118">
    <property type="entry name" value="HTH_HXLR"/>
    <property type="match status" value="1"/>
</dbReference>
<accession>M7NCE7</accession>
<evidence type="ECO:0000313" key="5">
    <source>
        <dbReference type="EMBL" id="EMR06243.1"/>
    </source>
</evidence>
<dbReference type="OrthoDB" id="9800966at2"/>
<keyword evidence="3" id="KW-0804">Transcription</keyword>
<dbReference type="InterPro" id="IPR036390">
    <property type="entry name" value="WH_DNA-bd_sf"/>
</dbReference>
<feature type="domain" description="HTH hxlR-type" evidence="4">
    <location>
        <begin position="7"/>
        <end position="105"/>
    </location>
</feature>
<protein>
    <submittedName>
        <fullName evidence="5">Putative HTH-type transcriptional regulator yybR</fullName>
    </submittedName>
</protein>
<dbReference type="eggNOG" id="COG1733">
    <property type="taxonomic scope" value="Bacteria"/>
</dbReference>
<evidence type="ECO:0000313" key="6">
    <source>
        <dbReference type="Proteomes" id="UP000011919"/>
    </source>
</evidence>